<comment type="caution">
    <text evidence="2">The sequence shown here is derived from an EMBL/GenBank/DDBJ whole genome shotgun (WGS) entry which is preliminary data.</text>
</comment>
<protein>
    <submittedName>
        <fullName evidence="2">Uncharacterized protein</fullName>
    </submittedName>
</protein>
<gene>
    <name evidence="2" type="ORF">SCF082_LOCUS47515</name>
</gene>
<proteinExistence type="predicted"/>
<feature type="non-terminal residue" evidence="2">
    <location>
        <position position="1"/>
    </location>
</feature>
<accession>A0ABP0RR06</accession>
<dbReference type="Proteomes" id="UP001642464">
    <property type="component" value="Unassembled WGS sequence"/>
</dbReference>
<sequence length="164" mass="17149">ATIRANQLASGCGSQILSEVLASTADLSLASSEDITKSVVESERTCGPTLPSSRISMRKAALLGFQTWHTRAPGIGAVLLGRESKKGVVCYNIVVGKNGFGELFADEKVKAICTKQEISICGVIMAGHSNNEDHRKIALVGISSVLAQGSSLAACVMVTWSLAK</sequence>
<reference evidence="2 3" key="1">
    <citation type="submission" date="2024-02" db="EMBL/GenBank/DDBJ databases">
        <authorList>
            <person name="Chen Y."/>
            <person name="Shah S."/>
            <person name="Dougan E. K."/>
            <person name="Thang M."/>
            <person name="Chan C."/>
        </authorList>
    </citation>
    <scope>NUCLEOTIDE SEQUENCE [LARGE SCALE GENOMIC DNA]</scope>
</reference>
<dbReference type="EMBL" id="CAXAMM010041884">
    <property type="protein sequence ID" value="CAK9101636.1"/>
    <property type="molecule type" value="Genomic_DNA"/>
</dbReference>
<keyword evidence="1" id="KW-0812">Transmembrane</keyword>
<name>A0ABP0RR06_9DINO</name>
<feature type="transmembrane region" description="Helical" evidence="1">
    <location>
        <begin position="137"/>
        <end position="163"/>
    </location>
</feature>
<keyword evidence="1" id="KW-0472">Membrane</keyword>
<evidence type="ECO:0000313" key="3">
    <source>
        <dbReference type="Proteomes" id="UP001642464"/>
    </source>
</evidence>
<evidence type="ECO:0000256" key="1">
    <source>
        <dbReference type="SAM" id="Phobius"/>
    </source>
</evidence>
<organism evidence="2 3">
    <name type="scientific">Durusdinium trenchii</name>
    <dbReference type="NCBI Taxonomy" id="1381693"/>
    <lineage>
        <taxon>Eukaryota</taxon>
        <taxon>Sar</taxon>
        <taxon>Alveolata</taxon>
        <taxon>Dinophyceae</taxon>
        <taxon>Suessiales</taxon>
        <taxon>Symbiodiniaceae</taxon>
        <taxon>Durusdinium</taxon>
    </lineage>
</organism>
<keyword evidence="1" id="KW-1133">Transmembrane helix</keyword>
<evidence type="ECO:0000313" key="2">
    <source>
        <dbReference type="EMBL" id="CAK9101636.1"/>
    </source>
</evidence>
<keyword evidence="3" id="KW-1185">Reference proteome</keyword>